<feature type="transmembrane region" description="Helical" evidence="1">
    <location>
        <begin position="466"/>
        <end position="493"/>
    </location>
</feature>
<dbReference type="RefSeq" id="XP_013238930.1">
    <property type="nucleotide sequence ID" value="XM_013383476.1"/>
</dbReference>
<feature type="chain" id="PRO_5001942040" evidence="2">
    <location>
        <begin position="24"/>
        <end position="666"/>
    </location>
</feature>
<dbReference type="AlphaFoldDB" id="A0A098VUI2"/>
<evidence type="ECO:0000256" key="2">
    <source>
        <dbReference type="SAM" id="SignalP"/>
    </source>
</evidence>
<dbReference type="HOGENOM" id="CLU_412238_0_0_1"/>
<feature type="transmembrane region" description="Helical" evidence="1">
    <location>
        <begin position="73"/>
        <end position="95"/>
    </location>
</feature>
<keyword evidence="1" id="KW-1133">Transmembrane helix</keyword>
<dbReference type="VEuPathDB" id="MicrosporidiaDB:DI09_168p30"/>
<keyword evidence="1" id="KW-0812">Transmembrane</keyword>
<evidence type="ECO:0000313" key="3">
    <source>
        <dbReference type="EMBL" id="KGG52494.1"/>
    </source>
</evidence>
<dbReference type="Proteomes" id="UP000029725">
    <property type="component" value="Unassembled WGS sequence"/>
</dbReference>
<evidence type="ECO:0000256" key="1">
    <source>
        <dbReference type="SAM" id="Phobius"/>
    </source>
</evidence>
<reference evidence="3 4" key="1">
    <citation type="submission" date="2014-04" db="EMBL/GenBank/DDBJ databases">
        <title>A new species of microsporidia sheds light on the evolution of extreme parasitism.</title>
        <authorList>
            <person name="Haag K.L."/>
            <person name="James T.Y."/>
            <person name="Larsson R."/>
            <person name="Schaer T.M."/>
            <person name="Refardt D."/>
            <person name="Pombert J.-F."/>
            <person name="Ebert D."/>
        </authorList>
    </citation>
    <scope>NUCLEOTIDE SEQUENCE [LARGE SCALE GENOMIC DNA]</scope>
    <source>
        <strain evidence="3 4">UGP3</strain>
        <tissue evidence="3">Spores</tissue>
    </source>
</reference>
<feature type="transmembrane region" description="Helical" evidence="1">
    <location>
        <begin position="138"/>
        <end position="162"/>
    </location>
</feature>
<name>A0A098VUI2_9MICR</name>
<feature type="transmembrane region" description="Helical" evidence="1">
    <location>
        <begin position="310"/>
        <end position="328"/>
    </location>
</feature>
<keyword evidence="1" id="KW-0472">Membrane</keyword>
<dbReference type="GeneID" id="25258620"/>
<feature type="signal peptide" evidence="2">
    <location>
        <begin position="1"/>
        <end position="23"/>
    </location>
</feature>
<keyword evidence="2" id="KW-0732">Signal</keyword>
<feature type="transmembrane region" description="Helical" evidence="1">
    <location>
        <begin position="372"/>
        <end position="393"/>
    </location>
</feature>
<feature type="transmembrane region" description="Helical" evidence="1">
    <location>
        <begin position="33"/>
        <end position="53"/>
    </location>
</feature>
<feature type="transmembrane region" description="Helical" evidence="1">
    <location>
        <begin position="190"/>
        <end position="206"/>
    </location>
</feature>
<feature type="transmembrane region" description="Helical" evidence="1">
    <location>
        <begin position="435"/>
        <end position="454"/>
    </location>
</feature>
<feature type="transmembrane region" description="Helical" evidence="1">
    <location>
        <begin position="399"/>
        <end position="423"/>
    </location>
</feature>
<dbReference type="EMBL" id="JMKJ01000075">
    <property type="protein sequence ID" value="KGG52494.1"/>
    <property type="molecule type" value="Genomic_DNA"/>
</dbReference>
<sequence length="666" mass="75129">MIKISSSLFLIVLLSLLQGLVLASSVKIQPAHLSILPLIFQALVIILNPFRHLSIFFKSGIPSSSDVFVSSRILILFSIYSFTYLLRLLAVNNVFSNTKIFSTLGVLVYGIVTACVLLSVFIAPWRIFVFFTNLTPNIVFTLVVSLFMSYHLISIQTLGYLIDTSDFLFPFLYFRLLFGQPSESPYWWRWHYRLFGVIIPAFCLLIDYNLKFFLMIALLHMFTSQLFVAWPILEDFEKNLLLAQAFLGLGRDIAISDTSDITGGFLSVLAIDQEAGSYVIPAFFEAIFLHLIIQILPVPRHPKGSPINKPIFLALFLYLLYTCWLGSIRSEDFWNFKPPIFMDSSKYDDLISQRERAEYGLLVLSAKKASTFFTCCTSFSISSIFFDFISMLFTRSTPFTFIISLMHGVFGYFSWEFYTFFILNVLSFEIMRTRCLITVVFWACTLYFTTPPFVKKDSVAKLSPVFFSKVILSFIQLILHIFIFPVGSFIWFTKALSLIKRADQFSLMGSFILSVFVFSCAEAENFMFSYARTQFTLPFLLTEFGIGSDGTFSASITTMDPSTTVDFPKKVSFYPLDRSPVSTLIERIVNKQKRAANPTVKKGDSPALPGASLLASSSSSESGINPKEHVAKSSLVDASSSTSFRKAAKIFSSSVISLLLATIIVI</sequence>
<proteinExistence type="predicted"/>
<feature type="transmembrane region" description="Helical" evidence="1">
    <location>
        <begin position="278"/>
        <end position="298"/>
    </location>
</feature>
<feature type="transmembrane region" description="Helical" evidence="1">
    <location>
        <begin position="107"/>
        <end position="131"/>
    </location>
</feature>
<comment type="caution">
    <text evidence="3">The sequence shown here is derived from an EMBL/GenBank/DDBJ whole genome shotgun (WGS) entry which is preliminary data.</text>
</comment>
<keyword evidence="4" id="KW-1185">Reference proteome</keyword>
<gene>
    <name evidence="3" type="ORF">DI09_168p30</name>
</gene>
<organism evidence="3 4">
    <name type="scientific">Mitosporidium daphniae</name>
    <dbReference type="NCBI Taxonomy" id="1485682"/>
    <lineage>
        <taxon>Eukaryota</taxon>
        <taxon>Fungi</taxon>
        <taxon>Fungi incertae sedis</taxon>
        <taxon>Microsporidia</taxon>
        <taxon>Mitosporidium</taxon>
    </lineage>
</organism>
<protein>
    <submittedName>
        <fullName evidence="3">Uncharacterized protein</fullName>
    </submittedName>
</protein>
<accession>A0A098VUI2</accession>
<evidence type="ECO:0000313" key="4">
    <source>
        <dbReference type="Proteomes" id="UP000029725"/>
    </source>
</evidence>
<feature type="transmembrane region" description="Helical" evidence="1">
    <location>
        <begin position="505"/>
        <end position="528"/>
    </location>
</feature>